<dbReference type="KEGG" id="pis:Pisl_0369"/>
<dbReference type="AlphaFoldDB" id="A1RRG5"/>
<dbReference type="EMBL" id="CP000504">
    <property type="protein sequence ID" value="ABL87547.1"/>
    <property type="molecule type" value="Genomic_DNA"/>
</dbReference>
<sequence>MSASPWRCLGFPVSPTRRQSTLTFLWRGSRGRLHEEISRLEERAARETGPVRRRRLEERTRHLKSKRFRKIGGVVTQIAGEIVKLAMEYKAAVVVDKIEDESYWELREGDGDGEKKHLLDGLGQLRKRLQELAQWYGLPYLELYSTVCLRYGAKLQELKNRKTTCPSYSFNDHKDNIPSIWAKRRY</sequence>
<dbReference type="Proteomes" id="UP000002595">
    <property type="component" value="Chromosome"/>
</dbReference>
<reference evidence="1" key="1">
    <citation type="submission" date="2006-12" db="EMBL/GenBank/DDBJ databases">
        <title>Complete sequence of Pyrobaculum islandicum DSM 4184.</title>
        <authorList>
            <person name="Copeland A."/>
            <person name="Lucas S."/>
            <person name="Lapidus A."/>
            <person name="Barry K."/>
            <person name="Detter J.C."/>
            <person name="Glavina del Rio T."/>
            <person name="Dalin E."/>
            <person name="Tice H."/>
            <person name="Pitluck S."/>
            <person name="Meincke L."/>
            <person name="Brettin T."/>
            <person name="Bruce D."/>
            <person name="Han C."/>
            <person name="Tapia R."/>
            <person name="Gilna P."/>
            <person name="Schmutz J."/>
            <person name="Larimer F."/>
            <person name="Land M."/>
            <person name="Hauser L."/>
            <person name="Kyrpides N."/>
            <person name="Mikhailova N."/>
            <person name="Cozen A.E."/>
            <person name="Fitz-Gibbon S.T."/>
            <person name="House C.H."/>
            <person name="Saltikov C."/>
            <person name="Lowe T."/>
            <person name="Richardson P."/>
        </authorList>
    </citation>
    <scope>NUCLEOTIDE SEQUENCE [LARGE SCALE GENOMIC DNA]</scope>
    <source>
        <strain evidence="1">DSM 4184</strain>
    </source>
</reference>
<protein>
    <submittedName>
        <fullName evidence="1">PaREP12</fullName>
    </submittedName>
</protein>
<accession>A1RRG5</accession>
<proteinExistence type="predicted"/>
<organism evidence="1 2">
    <name type="scientific">Pyrobaculum islandicum (strain DSM 4184 / JCM 9189 / GEO3)</name>
    <dbReference type="NCBI Taxonomy" id="384616"/>
    <lineage>
        <taxon>Archaea</taxon>
        <taxon>Thermoproteota</taxon>
        <taxon>Thermoprotei</taxon>
        <taxon>Thermoproteales</taxon>
        <taxon>Thermoproteaceae</taxon>
        <taxon>Pyrobaculum</taxon>
    </lineage>
</organism>
<evidence type="ECO:0000313" key="1">
    <source>
        <dbReference type="EMBL" id="ABL87547.1"/>
    </source>
</evidence>
<evidence type="ECO:0000313" key="2">
    <source>
        <dbReference type="Proteomes" id="UP000002595"/>
    </source>
</evidence>
<dbReference type="eggNOG" id="arCOG00687">
    <property type="taxonomic scope" value="Archaea"/>
</dbReference>
<gene>
    <name evidence="1" type="ordered locus">Pisl_0369</name>
</gene>
<keyword evidence="2" id="KW-1185">Reference proteome</keyword>
<dbReference type="SUPFAM" id="SSF51998">
    <property type="entry name" value="PFL-like glycyl radical enzymes"/>
    <property type="match status" value="1"/>
</dbReference>
<name>A1RRG5_PYRIL</name>
<dbReference type="STRING" id="384616.Pisl_0369"/>
<dbReference type="HOGENOM" id="CLU_126384_0_0_2"/>